<dbReference type="Proteomes" id="UP000095286">
    <property type="component" value="Unplaced"/>
</dbReference>
<sequence length="495" mass="53354">MTNETGVTLASRNQTNAPLLTSTAATSVLNECEHLPERVTEYRVYSVRWMILAAVALSNFTNAFCWICFASVSTLTNEYFNSENASFYLSYIFIFATIPIALLAIPTSDVIGLKNSIWIAAACNGVGNIIRMASIFTDGYKLPLMYIGTAIAAFAYPWIMFLPPKVSGTWFPTNQRAIATAIGIMANPLGVMMANVISPLVINDPQHVPYIVYIVGIPAVLAMFISFIFVHRNTPAIPPAATSVKTSVPYWEGLKECFSNVQYLVILTVLGGGIGMFNTLYTVMNGMLCSSGYSTTISGTCAALMVTGGIFGSVASGIFVDRTKKFGLTIKVALTMAVIFGIGFVYLAYIPNITPLLILSAIVFGFFGLSAYPTGLELAAECTYPVSEGISAGFIVLAGQIYSVILGFGMNALSTKATGEREHIQTCYAKTTDTLFALDYWYANMFVAGIASSFALICLIFLRPVLKRTMADKLSSPSVVIEEGTPLSETTAIRS</sequence>
<evidence type="ECO:0000313" key="2">
    <source>
        <dbReference type="WBParaSite" id="RSKR_0001061600.1"/>
    </source>
</evidence>
<evidence type="ECO:0000313" key="1">
    <source>
        <dbReference type="Proteomes" id="UP000095286"/>
    </source>
</evidence>
<dbReference type="WBParaSite" id="RSKR_0001061600.1">
    <property type="protein sequence ID" value="RSKR_0001061600.1"/>
    <property type="gene ID" value="RSKR_0001061600"/>
</dbReference>
<name>A0AC35UGD5_9BILA</name>
<proteinExistence type="predicted"/>
<reference evidence="2" key="1">
    <citation type="submission" date="2016-11" db="UniProtKB">
        <authorList>
            <consortium name="WormBaseParasite"/>
        </authorList>
    </citation>
    <scope>IDENTIFICATION</scope>
    <source>
        <strain evidence="2">KR3021</strain>
    </source>
</reference>
<accession>A0AC35UGD5</accession>
<protein>
    <submittedName>
        <fullName evidence="2">MFS domain-containing protein</fullName>
    </submittedName>
</protein>
<organism evidence="1 2">
    <name type="scientific">Rhabditophanes sp. KR3021</name>
    <dbReference type="NCBI Taxonomy" id="114890"/>
    <lineage>
        <taxon>Eukaryota</taxon>
        <taxon>Metazoa</taxon>
        <taxon>Ecdysozoa</taxon>
        <taxon>Nematoda</taxon>
        <taxon>Chromadorea</taxon>
        <taxon>Rhabditida</taxon>
        <taxon>Tylenchina</taxon>
        <taxon>Panagrolaimomorpha</taxon>
        <taxon>Strongyloidoidea</taxon>
        <taxon>Alloionematidae</taxon>
        <taxon>Rhabditophanes</taxon>
    </lineage>
</organism>